<comment type="caution">
    <text evidence="2">The sequence shown here is derived from an EMBL/GenBank/DDBJ whole genome shotgun (WGS) entry which is preliminary data.</text>
</comment>
<dbReference type="AlphaFoldDB" id="A0AAD8UQS0"/>
<gene>
    <name evidence="2" type="ORF">BgAZ_207810</name>
</gene>
<accession>A0AAD8UQS0</accession>
<evidence type="ECO:0000313" key="3">
    <source>
        <dbReference type="Proteomes" id="UP001230268"/>
    </source>
</evidence>
<sequence>MQSPDIDIFDDVDGLSFKAPLFLMLLNEKMLLEEEFPSTERLSQRINSIARTKGCSLPKLLAEGSDDRNGVDAGDTANATISKPPLLFKDLQWKDEYSYAWPIRGGDFSPLSPDGELLERSGKIGLDFWRWHRDTAPLGYTPPLCTCKRTKHAQETLKRYATGVLAQPNKAVCDNDVCRGLLYIPYSLIELPLNRRISNGSEFVRDVGVPNETDVYCGNMKHTLVICTTSPEHEVACLKAISNSELAGSLVYNVRRGTFIPYFKKYVQQKAMGPLMTVEPIDSDVSDSNENYGFGDVFAIKIINGGIVIHKYNTVHKAVMPLDPSMLRTWMGINDSSPEDMPKQAEVTSVKDYILCELIESFSNERRPLGFSLRDYTFTSQKAEAVDNASDGRKRVQSSSPEEPTPLPVSAIENAHIMKIIRVLEEC</sequence>
<organism evidence="2 3">
    <name type="scientific">Babesia gibsoni</name>
    <dbReference type="NCBI Taxonomy" id="33632"/>
    <lineage>
        <taxon>Eukaryota</taxon>
        <taxon>Sar</taxon>
        <taxon>Alveolata</taxon>
        <taxon>Apicomplexa</taxon>
        <taxon>Aconoidasida</taxon>
        <taxon>Piroplasmida</taxon>
        <taxon>Babesiidae</taxon>
        <taxon>Babesia</taxon>
    </lineage>
</organism>
<evidence type="ECO:0000256" key="1">
    <source>
        <dbReference type="SAM" id="MobiDB-lite"/>
    </source>
</evidence>
<dbReference type="EMBL" id="JAVEPI010000002">
    <property type="protein sequence ID" value="KAK1443905.1"/>
    <property type="molecule type" value="Genomic_DNA"/>
</dbReference>
<feature type="region of interest" description="Disordered" evidence="1">
    <location>
        <begin position="384"/>
        <end position="408"/>
    </location>
</feature>
<reference evidence="2" key="1">
    <citation type="submission" date="2023-08" db="EMBL/GenBank/DDBJ databases">
        <title>Draft sequence of the Babesia gibsoni genome.</title>
        <authorList>
            <person name="Yamagishi J.Y."/>
            <person name="Xuan X.X."/>
        </authorList>
    </citation>
    <scope>NUCLEOTIDE SEQUENCE</scope>
    <source>
        <strain evidence="2">Azabu</strain>
    </source>
</reference>
<name>A0AAD8UQS0_BABGI</name>
<keyword evidence="3" id="KW-1185">Reference proteome</keyword>
<dbReference type="Proteomes" id="UP001230268">
    <property type="component" value="Unassembled WGS sequence"/>
</dbReference>
<proteinExistence type="predicted"/>
<evidence type="ECO:0000313" key="2">
    <source>
        <dbReference type="EMBL" id="KAK1443905.1"/>
    </source>
</evidence>
<protein>
    <submittedName>
        <fullName evidence="2">Uncharacterized protein</fullName>
    </submittedName>
</protein>